<dbReference type="Proteomes" id="UP000257109">
    <property type="component" value="Unassembled WGS sequence"/>
</dbReference>
<organism evidence="2 3">
    <name type="scientific">Mucuna pruriens</name>
    <name type="common">Velvet bean</name>
    <name type="synonym">Dolichos pruriens</name>
    <dbReference type="NCBI Taxonomy" id="157652"/>
    <lineage>
        <taxon>Eukaryota</taxon>
        <taxon>Viridiplantae</taxon>
        <taxon>Streptophyta</taxon>
        <taxon>Embryophyta</taxon>
        <taxon>Tracheophyta</taxon>
        <taxon>Spermatophyta</taxon>
        <taxon>Magnoliopsida</taxon>
        <taxon>eudicotyledons</taxon>
        <taxon>Gunneridae</taxon>
        <taxon>Pentapetalae</taxon>
        <taxon>rosids</taxon>
        <taxon>fabids</taxon>
        <taxon>Fabales</taxon>
        <taxon>Fabaceae</taxon>
        <taxon>Papilionoideae</taxon>
        <taxon>50 kb inversion clade</taxon>
        <taxon>NPAAA clade</taxon>
        <taxon>indigoferoid/millettioid clade</taxon>
        <taxon>Phaseoleae</taxon>
        <taxon>Mucuna</taxon>
    </lineage>
</organism>
<dbReference type="OrthoDB" id="504708at2759"/>
<dbReference type="EMBL" id="QJKJ01001474">
    <property type="protein sequence ID" value="RDY07409.1"/>
    <property type="molecule type" value="Genomic_DNA"/>
</dbReference>
<evidence type="ECO:0000256" key="1">
    <source>
        <dbReference type="SAM" id="MobiDB-lite"/>
    </source>
</evidence>
<dbReference type="InterPro" id="IPR044229">
    <property type="entry name" value="NOA1"/>
</dbReference>
<name>A0A371HX88_MUCPR</name>
<dbReference type="AlphaFoldDB" id="A0A371HX88"/>
<dbReference type="PANTHER" id="PTHR47569">
    <property type="entry name" value="NO-ASSOCIATED PROTEIN 1, CHLOROPLASTIC/MITOCHONDRIAL"/>
    <property type="match status" value="1"/>
</dbReference>
<proteinExistence type="predicted"/>
<comment type="caution">
    <text evidence="2">The sequence shown here is derived from an EMBL/GenBank/DDBJ whole genome shotgun (WGS) entry which is preliminary data.</text>
</comment>
<keyword evidence="3" id="KW-1185">Reference proteome</keyword>
<feature type="non-terminal residue" evidence="2">
    <location>
        <position position="1"/>
    </location>
</feature>
<evidence type="ECO:0000313" key="2">
    <source>
        <dbReference type="EMBL" id="RDY07409.1"/>
    </source>
</evidence>
<dbReference type="PANTHER" id="PTHR47569:SF2">
    <property type="entry name" value="NO-ASSOCIATED PROTEIN 1, CHLOROPLASTIC_MITOCHONDRIAL"/>
    <property type="match status" value="1"/>
</dbReference>
<feature type="non-terminal residue" evidence="2">
    <location>
        <position position="174"/>
    </location>
</feature>
<gene>
    <name evidence="2" type="ORF">CR513_08485</name>
</gene>
<evidence type="ECO:0000313" key="3">
    <source>
        <dbReference type="Proteomes" id="UP000257109"/>
    </source>
</evidence>
<dbReference type="STRING" id="157652.A0A371HX88"/>
<protein>
    <submittedName>
        <fullName evidence="2">Nitric oxide synthase</fullName>
    </submittedName>
</protein>
<dbReference type="GO" id="GO:0003924">
    <property type="term" value="F:GTPase activity"/>
    <property type="evidence" value="ECO:0007669"/>
    <property type="project" value="InterPro"/>
</dbReference>
<reference evidence="2" key="1">
    <citation type="submission" date="2018-05" db="EMBL/GenBank/DDBJ databases">
        <title>Draft genome of Mucuna pruriens seed.</title>
        <authorList>
            <person name="Nnadi N.E."/>
            <person name="Vos R."/>
            <person name="Hasami M.H."/>
            <person name="Devisetty U.K."/>
            <person name="Aguiy J.C."/>
        </authorList>
    </citation>
    <scope>NUCLEOTIDE SEQUENCE [LARGE SCALE GENOMIC DNA]</scope>
    <source>
        <strain evidence="2">JCA_2017</strain>
    </source>
</reference>
<feature type="region of interest" description="Disordered" evidence="1">
    <location>
        <begin position="136"/>
        <end position="174"/>
    </location>
</feature>
<accession>A0A371HX88</accession>
<sequence length="174" mass="19620">MAEEINGVMLMESTKSQWVIQDEEDESSNIENFDADLRLGWCASMRLICTDPHIDSFNVKALEVPDAHRKLGVLLTPPSGGENAENWKGLESKRKLQIKFEDLERPACDIAISGLRWFTIEPMFLSFSLQAKQKCNNRKGKDKGKEERTTMSVPDKNQDNVVDGKNGLSSMLSE</sequence>